<comment type="caution">
    <text evidence="1">The sequence shown here is derived from an EMBL/GenBank/DDBJ whole genome shotgun (WGS) entry which is preliminary data.</text>
</comment>
<sequence>MAGKPSPMSKTQQVLPIECTVFCVFDQVFPVTGLLVGKAQRFVEHSQRGIDKGNGMPATEDKLIPEGFVAVADVPNHGSAEHQREQHVYFGA</sequence>
<accession>A0A645BI80</accession>
<proteinExistence type="predicted"/>
<reference evidence="1" key="1">
    <citation type="submission" date="2019-08" db="EMBL/GenBank/DDBJ databases">
        <authorList>
            <person name="Kucharzyk K."/>
            <person name="Murdoch R.W."/>
            <person name="Higgins S."/>
            <person name="Loffler F."/>
        </authorList>
    </citation>
    <scope>NUCLEOTIDE SEQUENCE</scope>
</reference>
<protein>
    <submittedName>
        <fullName evidence="1">Uncharacterized protein</fullName>
    </submittedName>
</protein>
<name>A0A645BI80_9ZZZZ</name>
<dbReference type="AlphaFoldDB" id="A0A645BI80"/>
<gene>
    <name evidence="1" type="ORF">SDC9_112071</name>
</gene>
<evidence type="ECO:0000313" key="1">
    <source>
        <dbReference type="EMBL" id="MPM65179.1"/>
    </source>
</evidence>
<dbReference type="EMBL" id="VSSQ01020373">
    <property type="protein sequence ID" value="MPM65179.1"/>
    <property type="molecule type" value="Genomic_DNA"/>
</dbReference>
<organism evidence="1">
    <name type="scientific">bioreactor metagenome</name>
    <dbReference type="NCBI Taxonomy" id="1076179"/>
    <lineage>
        <taxon>unclassified sequences</taxon>
        <taxon>metagenomes</taxon>
        <taxon>ecological metagenomes</taxon>
    </lineage>
</organism>